<evidence type="ECO:0000256" key="1">
    <source>
        <dbReference type="SAM" id="Phobius"/>
    </source>
</evidence>
<gene>
    <name evidence="2" type="ORF">I4J89_46310</name>
</gene>
<dbReference type="RefSeq" id="WP_196420617.1">
    <property type="nucleotide sequence ID" value="NZ_JADQTO010000046.1"/>
</dbReference>
<protein>
    <submittedName>
        <fullName evidence="2">Uncharacterized protein</fullName>
    </submittedName>
</protein>
<keyword evidence="1" id="KW-0812">Transmembrane</keyword>
<comment type="caution">
    <text evidence="2">The sequence shown here is derived from an EMBL/GenBank/DDBJ whole genome shotgun (WGS) entry which is preliminary data.</text>
</comment>
<feature type="transmembrane region" description="Helical" evidence="1">
    <location>
        <begin position="33"/>
        <end position="53"/>
    </location>
</feature>
<feature type="transmembrane region" description="Helical" evidence="1">
    <location>
        <begin position="65"/>
        <end position="83"/>
    </location>
</feature>
<sequence length="163" mass="17840">MAEELTDLVKARKDLVWGLYSDVRLHARHAEMLRSNVVNVMIVVASVLVAVIANDGGVERSELPLCVAVTLAGLIGLAFAASYTELFERNRRRAVRLRQHLDDEFFADGPASLASLLDEADVPHESSRLHRWTRGITGTTQRFWLLLPAAVLVAGGVLTAVAL</sequence>
<proteinExistence type="predicted"/>
<keyword evidence="1" id="KW-1133">Transmembrane helix</keyword>
<feature type="transmembrane region" description="Helical" evidence="1">
    <location>
        <begin position="143"/>
        <end position="162"/>
    </location>
</feature>
<accession>A0A931CKS7</accession>
<organism evidence="2 3">
    <name type="scientific">Actinoplanes aureus</name>
    <dbReference type="NCBI Taxonomy" id="2792083"/>
    <lineage>
        <taxon>Bacteria</taxon>
        <taxon>Bacillati</taxon>
        <taxon>Actinomycetota</taxon>
        <taxon>Actinomycetes</taxon>
        <taxon>Micromonosporales</taxon>
        <taxon>Micromonosporaceae</taxon>
        <taxon>Actinoplanes</taxon>
    </lineage>
</organism>
<evidence type="ECO:0000313" key="2">
    <source>
        <dbReference type="EMBL" id="MBG0568851.1"/>
    </source>
</evidence>
<keyword evidence="1" id="KW-0472">Membrane</keyword>
<dbReference type="EMBL" id="JADQTO010000046">
    <property type="protein sequence ID" value="MBG0568851.1"/>
    <property type="molecule type" value="Genomic_DNA"/>
</dbReference>
<dbReference type="Proteomes" id="UP000598146">
    <property type="component" value="Unassembled WGS sequence"/>
</dbReference>
<name>A0A931CKS7_9ACTN</name>
<keyword evidence="3" id="KW-1185">Reference proteome</keyword>
<dbReference type="AlphaFoldDB" id="A0A931CKS7"/>
<evidence type="ECO:0000313" key="3">
    <source>
        <dbReference type="Proteomes" id="UP000598146"/>
    </source>
</evidence>
<reference evidence="2" key="1">
    <citation type="submission" date="2020-11" db="EMBL/GenBank/DDBJ databases">
        <title>Isolation and identification of active actinomycetes.</title>
        <authorList>
            <person name="Sun X."/>
        </authorList>
    </citation>
    <scope>NUCLEOTIDE SEQUENCE</scope>
    <source>
        <strain evidence="2">NEAU-A11</strain>
    </source>
</reference>